<evidence type="ECO:0008006" key="11">
    <source>
        <dbReference type="Google" id="ProtNLM"/>
    </source>
</evidence>
<feature type="domain" description="Caspase family p10" evidence="7">
    <location>
        <begin position="621"/>
        <end position="711"/>
    </location>
</feature>
<evidence type="ECO:0000256" key="3">
    <source>
        <dbReference type="ARBA" id="ARBA00022703"/>
    </source>
</evidence>
<dbReference type="InterPro" id="IPR011600">
    <property type="entry name" value="Pept_C14_caspase"/>
</dbReference>
<evidence type="ECO:0000259" key="8">
    <source>
        <dbReference type="PROSITE" id="PS50208"/>
    </source>
</evidence>
<dbReference type="Pfam" id="PF00656">
    <property type="entry name" value="Peptidase_C14"/>
    <property type="match status" value="1"/>
</dbReference>
<feature type="compositionally biased region" description="Polar residues" evidence="6">
    <location>
        <begin position="161"/>
        <end position="171"/>
    </location>
</feature>
<proteinExistence type="inferred from homology"/>
<dbReference type="GO" id="GO:0006915">
    <property type="term" value="P:apoptotic process"/>
    <property type="evidence" value="ECO:0007669"/>
    <property type="project" value="UniProtKB-KW"/>
</dbReference>
<dbReference type="Gene3D" id="3.40.50.1460">
    <property type="match status" value="1"/>
</dbReference>
<keyword evidence="3" id="KW-0053">Apoptosis</keyword>
<evidence type="ECO:0000256" key="4">
    <source>
        <dbReference type="ARBA" id="ARBA00022801"/>
    </source>
</evidence>
<gene>
    <name evidence="9" type="primary">Cnig_chr_IV.g16101</name>
    <name evidence="9" type="ORF">B9Z55_016101</name>
</gene>
<dbReference type="InterPro" id="IPR015917">
    <property type="entry name" value="Pept_C14A"/>
</dbReference>
<dbReference type="STRING" id="1611254.A0A2G5UD54"/>
<feature type="compositionally biased region" description="Low complexity" evidence="6">
    <location>
        <begin position="143"/>
        <end position="156"/>
    </location>
</feature>
<dbReference type="PROSITE" id="PS50208">
    <property type="entry name" value="CASPASE_P20"/>
    <property type="match status" value="1"/>
</dbReference>
<keyword evidence="2" id="KW-0645">Protease</keyword>
<dbReference type="SMART" id="SM00115">
    <property type="entry name" value="CASc"/>
    <property type="match status" value="1"/>
</dbReference>
<sequence length="722" mass="81001">MSPSNEKKEPKKKIRRFNKKERRARRKLLEIGEEGPKSGQEYALKVKELSGKMVEGLESSKTELGYRKRRLLRIAKVESGGKSAKNVGIVESAVHEKPSEGSDSDDKQEAVDDFWKKFGEEGEYSETGEVEKPEYPEMADIFSTSPSPKSLLPALSIQWDGPNNNGIGETNDQSDKNEFQKSVQNLDEISAQLNKETEGESDGGLRLEILEHKNPSKDMGSADASNDIWMEVETIGNEQFDGGFETTIFEDSSAICSNQPIPAEDAEKNEVEVYKSIIGQSENMGESRRENEAQNSEILCISSALDTSQDILMDSEKNQLEEVDMIVNCHDNVNVPSAEIDKSCEEGKSDNGGAFDEMIKAMREQRKMEAEKKLMEECEKKNPARKNQNKKVPNVPAETKKNDIYAKLWEEELKNEAKTETESRNDSKTKDASSNVPQNLPKTIEFKFEPKDLIRGNGKWVEQLIRSRSVYDNRKRSQCLIIAIPSEDKKDEMDADIENVRLLFGQLNFCVKVVWNLTAEGIEKTVQEFGKNPQHGDAAMMFFLTHGNEKGIIAADNKVVDPMRVLQLLMPNAAPLLAGKPKIVFLENCRGTGADSGYTVVLDGKKLVNRSGRAPGPSAKSSTIIPSSVDFCINFATSPENYAYADDIYGAFHIQCLVQTISQLAHRCHLEEILLEVRRRMAGLEISDQDGMRKQMPQTTSTLRMPFYFALKSDTRDQKSMQ</sequence>
<dbReference type="InterPro" id="IPR029030">
    <property type="entry name" value="Caspase-like_dom_sf"/>
</dbReference>
<evidence type="ECO:0000256" key="1">
    <source>
        <dbReference type="ARBA" id="ARBA00010134"/>
    </source>
</evidence>
<dbReference type="PRINTS" id="PR00376">
    <property type="entry name" value="IL1BCENZYME"/>
</dbReference>
<dbReference type="InterPro" id="IPR002138">
    <property type="entry name" value="Pept_C14_p10"/>
</dbReference>
<dbReference type="GO" id="GO:0004197">
    <property type="term" value="F:cysteine-type endopeptidase activity"/>
    <property type="evidence" value="ECO:0007669"/>
    <property type="project" value="InterPro"/>
</dbReference>
<evidence type="ECO:0000256" key="6">
    <source>
        <dbReference type="SAM" id="MobiDB-lite"/>
    </source>
</evidence>
<evidence type="ECO:0000259" key="7">
    <source>
        <dbReference type="PROSITE" id="PS50207"/>
    </source>
</evidence>
<dbReference type="InterPro" id="IPR001309">
    <property type="entry name" value="Pept_C14_p20"/>
</dbReference>
<feature type="region of interest" description="Disordered" evidence="6">
    <location>
        <begin position="415"/>
        <end position="438"/>
    </location>
</feature>
<keyword evidence="4" id="KW-0378">Hydrolase</keyword>
<dbReference type="EMBL" id="PDUG01000004">
    <property type="protein sequence ID" value="PIC37487.1"/>
    <property type="molecule type" value="Genomic_DNA"/>
</dbReference>
<dbReference type="InterPro" id="IPR002398">
    <property type="entry name" value="Pept_C14"/>
</dbReference>
<feature type="compositionally biased region" description="Basic and acidic residues" evidence="6">
    <location>
        <begin position="415"/>
        <end position="431"/>
    </location>
</feature>
<dbReference type="OrthoDB" id="6114029at2759"/>
<dbReference type="PANTHER" id="PTHR47901">
    <property type="entry name" value="CASPASE RECRUITMENT DOMAIN-CONTAINING PROTEIN 18"/>
    <property type="match status" value="1"/>
</dbReference>
<feature type="domain" description="Caspase family p20" evidence="8">
    <location>
        <begin position="464"/>
        <end position="593"/>
    </location>
</feature>
<evidence type="ECO:0000313" key="10">
    <source>
        <dbReference type="Proteomes" id="UP000230233"/>
    </source>
</evidence>
<reference evidence="10" key="1">
    <citation type="submission" date="2017-10" db="EMBL/GenBank/DDBJ databases">
        <title>Rapid genome shrinkage in a self-fertile nematode reveals novel sperm competition proteins.</title>
        <authorList>
            <person name="Yin D."/>
            <person name="Schwarz E.M."/>
            <person name="Thomas C.G."/>
            <person name="Felde R.L."/>
            <person name="Korf I.F."/>
            <person name="Cutter A.D."/>
            <person name="Schartner C.M."/>
            <person name="Ralston E.J."/>
            <person name="Meyer B.J."/>
            <person name="Haag E.S."/>
        </authorList>
    </citation>
    <scope>NUCLEOTIDE SEQUENCE [LARGE SCALE GENOMIC DNA]</scope>
    <source>
        <strain evidence="10">JU1422</strain>
    </source>
</reference>
<comment type="caution">
    <text evidence="9">The sequence shown here is derived from an EMBL/GenBank/DDBJ whole genome shotgun (WGS) entry which is preliminary data.</text>
</comment>
<evidence type="ECO:0000256" key="2">
    <source>
        <dbReference type="ARBA" id="ARBA00022670"/>
    </source>
</evidence>
<feature type="region of interest" description="Disordered" evidence="6">
    <location>
        <begin position="1"/>
        <end position="33"/>
    </location>
</feature>
<comment type="similarity">
    <text evidence="1 5">Belongs to the peptidase C14A family.</text>
</comment>
<evidence type="ECO:0000256" key="5">
    <source>
        <dbReference type="RuleBase" id="RU003971"/>
    </source>
</evidence>
<name>A0A2G5UD54_9PELO</name>
<dbReference type="PROSITE" id="PS50207">
    <property type="entry name" value="CASPASE_P10"/>
    <property type="match status" value="1"/>
</dbReference>
<dbReference type="Proteomes" id="UP000230233">
    <property type="component" value="Chromosome IV"/>
</dbReference>
<accession>A0A2G5UD54</accession>
<dbReference type="SUPFAM" id="SSF52129">
    <property type="entry name" value="Caspase-like"/>
    <property type="match status" value="1"/>
</dbReference>
<feature type="region of interest" description="Disordered" evidence="6">
    <location>
        <begin position="89"/>
        <end position="176"/>
    </location>
</feature>
<dbReference type="GO" id="GO:0006508">
    <property type="term" value="P:proteolysis"/>
    <property type="evidence" value="ECO:0007669"/>
    <property type="project" value="UniProtKB-KW"/>
</dbReference>
<feature type="region of interest" description="Disordered" evidence="6">
    <location>
        <begin position="377"/>
        <end position="397"/>
    </location>
</feature>
<feature type="compositionally biased region" description="Basic and acidic residues" evidence="6">
    <location>
        <begin position="93"/>
        <end position="120"/>
    </location>
</feature>
<evidence type="ECO:0000313" key="9">
    <source>
        <dbReference type="EMBL" id="PIC37487.1"/>
    </source>
</evidence>
<dbReference type="AlphaFoldDB" id="A0A2G5UD54"/>
<dbReference type="PANTHER" id="PTHR47901:SF8">
    <property type="entry name" value="CASPASE-3"/>
    <property type="match status" value="1"/>
</dbReference>
<feature type="compositionally biased region" description="Basic residues" evidence="6">
    <location>
        <begin position="10"/>
        <end position="26"/>
    </location>
</feature>
<organism evidence="9 10">
    <name type="scientific">Caenorhabditis nigoni</name>
    <dbReference type="NCBI Taxonomy" id="1611254"/>
    <lineage>
        <taxon>Eukaryota</taxon>
        <taxon>Metazoa</taxon>
        <taxon>Ecdysozoa</taxon>
        <taxon>Nematoda</taxon>
        <taxon>Chromadorea</taxon>
        <taxon>Rhabditida</taxon>
        <taxon>Rhabditina</taxon>
        <taxon>Rhabditomorpha</taxon>
        <taxon>Rhabditoidea</taxon>
        <taxon>Rhabditidae</taxon>
        <taxon>Peloderinae</taxon>
        <taxon>Caenorhabditis</taxon>
    </lineage>
</organism>
<keyword evidence="10" id="KW-1185">Reference proteome</keyword>
<protein>
    <recommendedName>
        <fullName evidence="11">Caspase family p20 domain-containing protein</fullName>
    </recommendedName>
</protein>